<protein>
    <submittedName>
        <fullName evidence="3">CCHC-type domain-containing protein</fullName>
    </submittedName>
</protein>
<dbReference type="GO" id="GO:0008270">
    <property type="term" value="F:zinc ion binding"/>
    <property type="evidence" value="ECO:0007669"/>
    <property type="project" value="UniProtKB-KW"/>
</dbReference>
<comment type="caution">
    <text evidence="3">The sequence shown here is derived from an EMBL/GenBank/DDBJ whole genome shotgun (WGS) entry which is preliminary data.</text>
</comment>
<dbReference type="InterPro" id="IPR001878">
    <property type="entry name" value="Znf_CCHC"/>
</dbReference>
<evidence type="ECO:0000313" key="4">
    <source>
        <dbReference type="Proteomes" id="UP000887116"/>
    </source>
</evidence>
<reference evidence="3" key="1">
    <citation type="submission" date="2020-07" db="EMBL/GenBank/DDBJ databases">
        <title>Multicomponent nature underlies the extraordinary mechanical properties of spider dragline silk.</title>
        <authorList>
            <person name="Kono N."/>
            <person name="Nakamura H."/>
            <person name="Mori M."/>
            <person name="Yoshida Y."/>
            <person name="Ohtoshi R."/>
            <person name="Malay A.D."/>
            <person name="Moran D.A.P."/>
            <person name="Tomita M."/>
            <person name="Numata K."/>
            <person name="Arakawa K."/>
        </authorList>
    </citation>
    <scope>NUCLEOTIDE SEQUENCE</scope>
</reference>
<dbReference type="Proteomes" id="UP000887116">
    <property type="component" value="Unassembled WGS sequence"/>
</dbReference>
<name>A0A8X6LU32_TRICU</name>
<evidence type="ECO:0000259" key="2">
    <source>
        <dbReference type="PROSITE" id="PS50158"/>
    </source>
</evidence>
<accession>A0A8X6LU32</accession>
<dbReference type="SUPFAM" id="SSF57756">
    <property type="entry name" value="Retrovirus zinc finger-like domains"/>
    <property type="match status" value="1"/>
</dbReference>
<dbReference type="PROSITE" id="PS50158">
    <property type="entry name" value="ZF_CCHC"/>
    <property type="match status" value="1"/>
</dbReference>
<evidence type="ECO:0000313" key="3">
    <source>
        <dbReference type="EMBL" id="GFR20004.1"/>
    </source>
</evidence>
<dbReference type="AlphaFoldDB" id="A0A8X6LU32"/>
<feature type="domain" description="CCHC-type" evidence="2">
    <location>
        <begin position="77"/>
        <end position="92"/>
    </location>
</feature>
<evidence type="ECO:0000256" key="1">
    <source>
        <dbReference type="PROSITE-ProRule" id="PRU00047"/>
    </source>
</evidence>
<dbReference type="InterPro" id="IPR036875">
    <property type="entry name" value="Znf_CCHC_sf"/>
</dbReference>
<keyword evidence="1" id="KW-0479">Metal-binding</keyword>
<proteinExistence type="predicted"/>
<organism evidence="3 4">
    <name type="scientific">Trichonephila clavata</name>
    <name type="common">Joro spider</name>
    <name type="synonym">Nephila clavata</name>
    <dbReference type="NCBI Taxonomy" id="2740835"/>
    <lineage>
        <taxon>Eukaryota</taxon>
        <taxon>Metazoa</taxon>
        <taxon>Ecdysozoa</taxon>
        <taxon>Arthropoda</taxon>
        <taxon>Chelicerata</taxon>
        <taxon>Arachnida</taxon>
        <taxon>Araneae</taxon>
        <taxon>Araneomorphae</taxon>
        <taxon>Entelegynae</taxon>
        <taxon>Araneoidea</taxon>
        <taxon>Nephilidae</taxon>
        <taxon>Trichonephila</taxon>
    </lineage>
</organism>
<gene>
    <name evidence="3" type="primary">AVEN_196861_1</name>
    <name evidence="3" type="ORF">TNCT_229781</name>
</gene>
<dbReference type="EMBL" id="BMAO01027842">
    <property type="protein sequence ID" value="GFR20004.1"/>
    <property type="molecule type" value="Genomic_DNA"/>
</dbReference>
<keyword evidence="1" id="KW-0862">Zinc</keyword>
<dbReference type="GO" id="GO:0003676">
    <property type="term" value="F:nucleic acid binding"/>
    <property type="evidence" value="ECO:0007669"/>
    <property type="project" value="InterPro"/>
</dbReference>
<keyword evidence="4" id="KW-1185">Reference proteome</keyword>
<keyword evidence="1" id="KW-0863">Zinc-finger</keyword>
<sequence>MPRPFGYRGHEDSLKWLKEYDRVAKFNEWKGIMCFANVYFFIDATDKQWRSRTPAQRLPTQPRKTDVWGTVDNRPVCFHCGRSGHVLSYCRERKAIFDSYRNHRQSFNEIDAEEGTHTPNIFLVLHLGQLEADHQHTVSDRRRRIVDPFDLQAVGMRENKRVDLKRR</sequence>